<sequence length="260" mass="30174">MTEKPLVDHAFHPEQDRLLTVEDYLREFPGDEQTERPLARCPLCGEALQVMQSRGRKHTHYFSHAEGALAHCPLVTDGLPNPILVTAQPPNIELERKQRDMFSRHWRAHLHAMREHVPELSVIRFMRIVEHADVLHLWACPTLIQADVPYIFLVLAEFIARTPGAQHSAWVRFWFDATVQRIDDLRKPRATPPRLFRLHYRATRSSMFPGRRHLLRYSEVPMTGDFLNASTRLIRSDVLTFETFLAQSETQGTTVTSQVR</sequence>
<name>A0A420GZK7_9BURK</name>
<dbReference type="OrthoDB" id="9008811at2"/>
<dbReference type="Proteomes" id="UP000283709">
    <property type="component" value="Unassembled WGS sequence"/>
</dbReference>
<comment type="caution">
    <text evidence="1">The sequence shown here is derived from an EMBL/GenBank/DDBJ whole genome shotgun (WGS) entry which is preliminary data.</text>
</comment>
<evidence type="ECO:0008006" key="3">
    <source>
        <dbReference type="Google" id="ProtNLM"/>
    </source>
</evidence>
<evidence type="ECO:0000313" key="1">
    <source>
        <dbReference type="EMBL" id="RKF50608.1"/>
    </source>
</evidence>
<evidence type="ECO:0000313" key="2">
    <source>
        <dbReference type="Proteomes" id="UP000283709"/>
    </source>
</evidence>
<organism evidence="1 2">
    <name type="scientific">Paraburkholderia fungorum</name>
    <dbReference type="NCBI Taxonomy" id="134537"/>
    <lineage>
        <taxon>Bacteria</taxon>
        <taxon>Pseudomonadati</taxon>
        <taxon>Pseudomonadota</taxon>
        <taxon>Betaproteobacteria</taxon>
        <taxon>Burkholderiales</taxon>
        <taxon>Burkholderiaceae</taxon>
        <taxon>Paraburkholderia</taxon>
    </lineage>
</organism>
<dbReference type="RefSeq" id="WP_120342232.1">
    <property type="nucleotide sequence ID" value="NZ_MCAS01000001.1"/>
</dbReference>
<reference evidence="1 2" key="1">
    <citation type="submission" date="2016-07" db="EMBL/GenBank/DDBJ databases">
        <title>Genome analysis of Burkholderia fungorum ES3-20.</title>
        <authorList>
            <person name="Xu D."/>
            <person name="Yao R."/>
            <person name="Zheng S."/>
        </authorList>
    </citation>
    <scope>NUCLEOTIDE SEQUENCE [LARGE SCALE GENOMIC DNA]</scope>
    <source>
        <strain evidence="1 2">ES3-20</strain>
    </source>
</reference>
<accession>A0A420GZK7</accession>
<protein>
    <recommendedName>
        <fullName evidence="3">Competence protein CoiA</fullName>
    </recommendedName>
</protein>
<gene>
    <name evidence="1" type="ORF">BCY88_00010</name>
</gene>
<dbReference type="AlphaFoldDB" id="A0A420GZK7"/>
<proteinExistence type="predicted"/>
<dbReference type="EMBL" id="MCAS01000001">
    <property type="protein sequence ID" value="RKF50608.1"/>
    <property type="molecule type" value="Genomic_DNA"/>
</dbReference>